<dbReference type="GO" id="GO:0004553">
    <property type="term" value="F:hydrolase activity, hydrolyzing O-glycosyl compounds"/>
    <property type="evidence" value="ECO:0007669"/>
    <property type="project" value="UniProtKB-ARBA"/>
</dbReference>
<keyword evidence="1" id="KW-0732">Signal</keyword>
<evidence type="ECO:0000313" key="3">
    <source>
        <dbReference type="EMBL" id="OKZ53964.1"/>
    </source>
</evidence>
<accession>A0A1Q6JLJ5</accession>
<dbReference type="InterPro" id="IPR013728">
    <property type="entry name" value="BT_3987-like_N"/>
</dbReference>
<protein>
    <recommendedName>
        <fullName evidence="2">BT-3987-like N-terminal domain-containing protein</fullName>
    </recommendedName>
</protein>
<dbReference type="GeneID" id="5301584"/>
<feature type="domain" description="BT-3987-like N-terminal" evidence="2">
    <location>
        <begin position="30"/>
        <end position="145"/>
    </location>
</feature>
<feature type="chain" id="PRO_5043148897" description="BT-3987-like N-terminal domain-containing protein" evidence="1">
    <location>
        <begin position="25"/>
        <end position="373"/>
    </location>
</feature>
<gene>
    <name evidence="3" type="ORF">BHV80_03160</name>
</gene>
<dbReference type="Proteomes" id="UP000186631">
    <property type="component" value="Unassembled WGS sequence"/>
</dbReference>
<feature type="signal peptide" evidence="1">
    <location>
        <begin position="1"/>
        <end position="24"/>
    </location>
</feature>
<dbReference type="Pfam" id="PF08522">
    <property type="entry name" value="BT_3987-like_N"/>
    <property type="match status" value="1"/>
</dbReference>
<dbReference type="Pfam" id="PF13385">
    <property type="entry name" value="Laminin_G_3"/>
    <property type="match status" value="1"/>
</dbReference>
<dbReference type="GO" id="GO:0005975">
    <property type="term" value="P:carbohydrate metabolic process"/>
    <property type="evidence" value="ECO:0007669"/>
    <property type="project" value="UniProtKB-ARBA"/>
</dbReference>
<dbReference type="DNASU" id="5301584"/>
<dbReference type="OMA" id="WYHLAFV"/>
<dbReference type="InterPro" id="IPR013320">
    <property type="entry name" value="ConA-like_dom_sf"/>
</dbReference>
<evidence type="ECO:0000256" key="1">
    <source>
        <dbReference type="SAM" id="SignalP"/>
    </source>
</evidence>
<dbReference type="SUPFAM" id="SSF49899">
    <property type="entry name" value="Concanavalin A-like lectins/glucanases"/>
    <property type="match status" value="1"/>
</dbReference>
<proteinExistence type="predicted"/>
<sequence length="373" mass="41484">MKKLRYYIIACTASLAFLTACDNAEYNVIDNAIYLEEPSLSASNNTKLTVDGEVTTTSITARLGQAVGENVTGTIEIDPAILTEYNEKHFTTYEVLPEKFLSYNKNFEIKAGETVAEATTFTIKNFPNDNGELYAVPVRMKVAEGAVSTIGESDHYIILLDKALIQSAPFMNTSNVAGTSTPFGLSLPEWSIETWVWMDGFQINNQAIINSGGNGTEIYIRFGDASIPYNSLQIKTMGSQVNTVTLFEKNKWYHLAITYDATGLVTIYINGEKDVTLQTKGGLANIDGMHIITSGTWFRDNCMMAQLRLWKKAVSQTQIKANMYLGVNPASPDLIGYWRLDEGEGNLLKDCTSNHYDMTAKGTLEWRHDIKFK</sequence>
<evidence type="ECO:0000259" key="2">
    <source>
        <dbReference type="Pfam" id="PF08522"/>
    </source>
</evidence>
<dbReference type="RefSeq" id="WP_011964830.1">
    <property type="nucleotide sequence ID" value="NZ_CAXUDV010000003.1"/>
</dbReference>
<reference evidence="3" key="1">
    <citation type="journal article" date="2016" name="Nat. Biotechnol.">
        <title>Measurement of bacterial replication rates in microbial communities.</title>
        <authorList>
            <person name="Brown C.T."/>
            <person name="Olm M.R."/>
            <person name="Thomas B.C."/>
            <person name="Banfield J.F."/>
        </authorList>
    </citation>
    <scope>NUCLEOTIDE SEQUENCE [LARGE SCALE GENOMIC DNA]</scope>
    <source>
        <strain evidence="3">42_262</strain>
    </source>
</reference>
<dbReference type="EMBL" id="MNQV01000073">
    <property type="protein sequence ID" value="OKZ53964.1"/>
    <property type="molecule type" value="Genomic_DNA"/>
</dbReference>
<dbReference type="PROSITE" id="PS51257">
    <property type="entry name" value="PROKAR_LIPOPROTEIN"/>
    <property type="match status" value="1"/>
</dbReference>
<dbReference type="AlphaFoldDB" id="A0A1Q6JLJ5"/>
<name>A0A1Q6JLJ5_PHOVU</name>
<dbReference type="Gene3D" id="2.60.40.1740">
    <property type="entry name" value="hypothetical protein (bacova_03559)"/>
    <property type="match status" value="1"/>
</dbReference>
<comment type="caution">
    <text evidence="3">The sequence shown here is derived from an EMBL/GenBank/DDBJ whole genome shotgun (WGS) entry which is preliminary data.</text>
</comment>
<dbReference type="Gene3D" id="2.60.120.200">
    <property type="match status" value="1"/>
</dbReference>
<organism evidence="3">
    <name type="scientific">Phocaeicola vulgatus</name>
    <name type="common">Bacteroides vulgatus</name>
    <dbReference type="NCBI Taxonomy" id="821"/>
    <lineage>
        <taxon>Bacteria</taxon>
        <taxon>Pseudomonadati</taxon>
        <taxon>Bacteroidota</taxon>
        <taxon>Bacteroidia</taxon>
        <taxon>Bacteroidales</taxon>
        <taxon>Bacteroidaceae</taxon>
        <taxon>Phocaeicola</taxon>
    </lineage>
</organism>